<evidence type="ECO:0000256" key="1">
    <source>
        <dbReference type="SAM" id="Phobius"/>
    </source>
</evidence>
<accession>A0ABN3A5Y1</accession>
<comment type="caution">
    <text evidence="2">The sequence shown here is derived from an EMBL/GenBank/DDBJ whole genome shotgun (WGS) entry which is preliminary data.</text>
</comment>
<sequence>MRAKRGHTTLSPRSVHPLASHLTIHVLLVGVALLISVVVGLGGGLLHRADHNTIPACIFQGGKTFTGSMTVCMSVLIALGLLF</sequence>
<name>A0ABN3A5Y1_9ACTN</name>
<keyword evidence="1" id="KW-0812">Transmembrane</keyword>
<evidence type="ECO:0000313" key="3">
    <source>
        <dbReference type="Proteomes" id="UP001422759"/>
    </source>
</evidence>
<keyword evidence="1" id="KW-1133">Transmembrane helix</keyword>
<reference evidence="2 3" key="1">
    <citation type="journal article" date="2019" name="Int. J. Syst. Evol. Microbiol.">
        <title>The Global Catalogue of Microorganisms (GCM) 10K type strain sequencing project: providing services to taxonomists for standard genome sequencing and annotation.</title>
        <authorList>
            <consortium name="The Broad Institute Genomics Platform"/>
            <consortium name="The Broad Institute Genome Sequencing Center for Infectious Disease"/>
            <person name="Wu L."/>
            <person name="Ma J."/>
        </authorList>
    </citation>
    <scope>NUCLEOTIDE SEQUENCE [LARGE SCALE GENOMIC DNA]</scope>
    <source>
        <strain evidence="2 3">JCM 14560</strain>
    </source>
</reference>
<feature type="transmembrane region" description="Helical" evidence="1">
    <location>
        <begin position="65"/>
        <end position="82"/>
    </location>
</feature>
<gene>
    <name evidence="2" type="ORF">GCM10009760_52780</name>
</gene>
<evidence type="ECO:0000313" key="2">
    <source>
        <dbReference type="EMBL" id="GAA2154166.1"/>
    </source>
</evidence>
<organism evidence="2 3">
    <name type="scientific">Kitasatospora kazusensis</name>
    <dbReference type="NCBI Taxonomy" id="407974"/>
    <lineage>
        <taxon>Bacteria</taxon>
        <taxon>Bacillati</taxon>
        <taxon>Actinomycetota</taxon>
        <taxon>Actinomycetes</taxon>
        <taxon>Kitasatosporales</taxon>
        <taxon>Streptomycetaceae</taxon>
        <taxon>Kitasatospora</taxon>
    </lineage>
</organism>
<dbReference type="Proteomes" id="UP001422759">
    <property type="component" value="Unassembled WGS sequence"/>
</dbReference>
<feature type="transmembrane region" description="Helical" evidence="1">
    <location>
        <begin position="21"/>
        <end position="45"/>
    </location>
</feature>
<keyword evidence="3" id="KW-1185">Reference proteome</keyword>
<dbReference type="EMBL" id="BAAANT010000041">
    <property type="protein sequence ID" value="GAA2154166.1"/>
    <property type="molecule type" value="Genomic_DNA"/>
</dbReference>
<protein>
    <submittedName>
        <fullName evidence="2">Uncharacterized protein</fullName>
    </submittedName>
</protein>
<keyword evidence="1" id="KW-0472">Membrane</keyword>
<proteinExistence type="predicted"/>